<protein>
    <submittedName>
        <fullName evidence="2">Uncharacterized protein</fullName>
    </submittedName>
</protein>
<dbReference type="EMBL" id="LR721784">
    <property type="protein sequence ID" value="VVW43440.1"/>
    <property type="molecule type" value="Genomic_DNA"/>
</dbReference>
<reference evidence="2" key="1">
    <citation type="submission" date="2019-09" db="EMBL/GenBank/DDBJ databases">
        <authorList>
            <person name="Zhang L."/>
        </authorList>
    </citation>
    <scope>NUCLEOTIDE SEQUENCE</scope>
</reference>
<organism evidence="2">
    <name type="scientific">Nymphaea colorata</name>
    <name type="common">pocket water lily</name>
    <dbReference type="NCBI Taxonomy" id="210225"/>
    <lineage>
        <taxon>Eukaryota</taxon>
        <taxon>Viridiplantae</taxon>
        <taxon>Streptophyta</taxon>
        <taxon>Embryophyta</taxon>
        <taxon>Tracheophyta</taxon>
        <taxon>Spermatophyta</taxon>
        <taxon>Magnoliopsida</taxon>
        <taxon>Nymphaeales</taxon>
        <taxon>Nymphaeaceae</taxon>
        <taxon>Nymphaea</taxon>
    </lineage>
</organism>
<gene>
    <name evidence="2" type="ORF">NYM_LOCUS22210</name>
</gene>
<dbReference type="AlphaFoldDB" id="A0A5K1DRZ7"/>
<feature type="region of interest" description="Disordered" evidence="1">
    <location>
        <begin position="96"/>
        <end position="129"/>
    </location>
</feature>
<feature type="compositionally biased region" description="Basic and acidic residues" evidence="1">
    <location>
        <begin position="107"/>
        <end position="117"/>
    </location>
</feature>
<feature type="compositionally biased region" description="Basic and acidic residues" evidence="1">
    <location>
        <begin position="168"/>
        <end position="177"/>
    </location>
</feature>
<evidence type="ECO:0000256" key="1">
    <source>
        <dbReference type="SAM" id="MobiDB-lite"/>
    </source>
</evidence>
<feature type="region of interest" description="Disordered" evidence="1">
    <location>
        <begin position="151"/>
        <end position="192"/>
    </location>
</feature>
<sequence length="192" mass="21168">MDDVDADGDAPPLPAGDAAVALVAYDGLCRVPQTQLFDQGLDSLQLLSLGKGARQPEFGSEREGLLHGEHREEEVVLHDVRGDGLHQPPVERLAVESHRPLQAPLRDSARQRVDQRRLPRPARPQHSQYLAIPRLPRNPVQQRLRLRKLADVLAGVRPRQRGGPPAGERPRDRHRPAGPDAVCEVGEAQDEG</sequence>
<dbReference type="Gramene" id="NC6G0256650.1">
    <property type="protein sequence ID" value="NC6G0256650.1:cds"/>
    <property type="gene ID" value="NC6G0256650"/>
</dbReference>
<evidence type="ECO:0000313" key="2">
    <source>
        <dbReference type="EMBL" id="VVW43440.1"/>
    </source>
</evidence>
<proteinExistence type="predicted"/>
<accession>A0A5K1DRZ7</accession>
<name>A0A5K1DRZ7_9MAGN</name>